<dbReference type="RefSeq" id="WP_031299623.1">
    <property type="nucleotide sequence ID" value="NZ_CAADKX010000198.1"/>
</dbReference>
<dbReference type="Proteomes" id="UP000194857">
    <property type="component" value="Unassembled WGS sequence"/>
</dbReference>
<feature type="region of interest" description="Disordered" evidence="1">
    <location>
        <begin position="127"/>
        <end position="177"/>
    </location>
</feature>
<feature type="compositionally biased region" description="Basic and acidic residues" evidence="1">
    <location>
        <begin position="130"/>
        <end position="177"/>
    </location>
</feature>
<organism evidence="2 3">
    <name type="scientific">Pseudomonas aeruginosa</name>
    <dbReference type="NCBI Taxonomy" id="287"/>
    <lineage>
        <taxon>Bacteria</taxon>
        <taxon>Pseudomonadati</taxon>
        <taxon>Pseudomonadota</taxon>
        <taxon>Gammaproteobacteria</taxon>
        <taxon>Pseudomonadales</taxon>
        <taxon>Pseudomonadaceae</taxon>
        <taxon>Pseudomonas</taxon>
    </lineage>
</organism>
<comment type="caution">
    <text evidence="2">The sequence shown here is derived from an EMBL/GenBank/DDBJ whole genome shotgun (WGS) entry which is preliminary data.</text>
</comment>
<reference evidence="2 3" key="1">
    <citation type="submission" date="2017-05" db="EMBL/GenBank/DDBJ databases">
        <authorList>
            <person name="Song R."/>
            <person name="Chenine A.L."/>
            <person name="Ruprecht R.M."/>
        </authorList>
    </citation>
    <scope>NUCLEOTIDE SEQUENCE [LARGE SCALE GENOMIC DNA]</scope>
    <source>
        <strain evidence="2 3">S567_C10_BS</strain>
    </source>
</reference>
<sequence>MSVEAYIRGMAARGFSRSAAAAALGMHWVKFMDLLERMPDIEWGYPYKSFDRRRHAKNLKGYRFRDSEGRRRSVAALRAVNQARRHEYTVFGVTDSLSNLVKRFGCVAKSTVQKRLAKGMSIEQALTTPRSDHLSGLKRKPESHPWKRAERRGVINHRERQLKAKRDQRQAEERLHG</sequence>
<protein>
    <submittedName>
        <fullName evidence="2">Uncharacterized protein</fullName>
    </submittedName>
</protein>
<proteinExistence type="predicted"/>
<evidence type="ECO:0000313" key="3">
    <source>
        <dbReference type="Proteomes" id="UP000194857"/>
    </source>
</evidence>
<name>A0A0G5SNF1_PSEAI</name>
<dbReference type="EMBL" id="NFFZ01000008">
    <property type="protein sequence ID" value="OTI60949.1"/>
    <property type="molecule type" value="Genomic_DNA"/>
</dbReference>
<dbReference type="AlphaFoldDB" id="A0A0G5SNF1"/>
<evidence type="ECO:0000313" key="2">
    <source>
        <dbReference type="EMBL" id="OTI60949.1"/>
    </source>
</evidence>
<accession>A0A0G5SNF1</accession>
<evidence type="ECO:0000256" key="1">
    <source>
        <dbReference type="SAM" id="MobiDB-lite"/>
    </source>
</evidence>
<gene>
    <name evidence="2" type="ORF">CAZ10_17890</name>
</gene>